<protein>
    <submittedName>
        <fullName evidence="2">Uncharacterized protein</fullName>
    </submittedName>
</protein>
<evidence type="ECO:0000313" key="2">
    <source>
        <dbReference type="EnsemblMetazoa" id="BGLB036161-PA"/>
    </source>
</evidence>
<sequence length="157" mass="17683">MTTENLDKMSDQDKALLNVPNGVNGSIRVDKNANGLDVKVQPKREDNPYGIPIDRGWAWVIVVACFGMHVLVVGGIKSFGVLFVELQEKYHVQAKELGIIQGMAFTLMMALDIKTCDLINELIKDSIKNLIKDFIKDLIEHLIEDLIEDFIKDLIED</sequence>
<dbReference type="EnsemblMetazoa" id="BGLB036161-RA">
    <property type="protein sequence ID" value="BGLB036161-PA"/>
    <property type="gene ID" value="BGLB036161"/>
</dbReference>
<evidence type="ECO:0000313" key="3">
    <source>
        <dbReference type="Proteomes" id="UP000076420"/>
    </source>
</evidence>
<reference evidence="2" key="1">
    <citation type="submission" date="2020-05" db="UniProtKB">
        <authorList>
            <consortium name="EnsemblMetazoa"/>
        </authorList>
    </citation>
    <scope>IDENTIFICATION</scope>
    <source>
        <strain evidence="2">BB02</strain>
    </source>
</reference>
<keyword evidence="1" id="KW-0812">Transmembrane</keyword>
<keyword evidence="1" id="KW-1133">Transmembrane helix</keyword>
<organism evidence="2 3">
    <name type="scientific">Biomphalaria glabrata</name>
    <name type="common">Bloodfluke planorb</name>
    <name type="synonym">Freshwater snail</name>
    <dbReference type="NCBI Taxonomy" id="6526"/>
    <lineage>
        <taxon>Eukaryota</taxon>
        <taxon>Metazoa</taxon>
        <taxon>Spiralia</taxon>
        <taxon>Lophotrochozoa</taxon>
        <taxon>Mollusca</taxon>
        <taxon>Gastropoda</taxon>
        <taxon>Heterobranchia</taxon>
        <taxon>Euthyneura</taxon>
        <taxon>Panpulmonata</taxon>
        <taxon>Hygrophila</taxon>
        <taxon>Lymnaeoidea</taxon>
        <taxon>Planorbidae</taxon>
        <taxon>Biomphalaria</taxon>
    </lineage>
</organism>
<dbReference type="Proteomes" id="UP000076420">
    <property type="component" value="Unassembled WGS sequence"/>
</dbReference>
<evidence type="ECO:0000256" key="1">
    <source>
        <dbReference type="SAM" id="Phobius"/>
    </source>
</evidence>
<name>A0A2C9LXN5_BIOGL</name>
<feature type="transmembrane region" description="Helical" evidence="1">
    <location>
        <begin position="57"/>
        <end position="84"/>
    </location>
</feature>
<dbReference type="AlphaFoldDB" id="A0A2C9LXN5"/>
<accession>A0A2C9LXN5</accession>
<proteinExistence type="predicted"/>
<dbReference type="VEuPathDB" id="VectorBase:BGLB036161"/>
<dbReference type="VEuPathDB" id="VectorBase:BGLAX_029199"/>
<keyword evidence="1" id="KW-0472">Membrane</keyword>